<dbReference type="InParanoid" id="A0A0G4EI04"/>
<feature type="compositionally biased region" description="Pro residues" evidence="1">
    <location>
        <begin position="387"/>
        <end position="400"/>
    </location>
</feature>
<dbReference type="Pfam" id="PF24549">
    <property type="entry name" value="DUF7602"/>
    <property type="match status" value="1"/>
</dbReference>
<feature type="compositionally biased region" description="Low complexity" evidence="1">
    <location>
        <begin position="429"/>
        <end position="454"/>
    </location>
</feature>
<dbReference type="EMBL" id="CDMY01000234">
    <property type="protein sequence ID" value="CEL95613.1"/>
    <property type="molecule type" value="Genomic_DNA"/>
</dbReference>
<feature type="compositionally biased region" description="Low complexity" evidence="1">
    <location>
        <begin position="230"/>
        <end position="239"/>
    </location>
</feature>
<dbReference type="PROSITE" id="PS51644">
    <property type="entry name" value="HTH_OST"/>
    <property type="match status" value="1"/>
</dbReference>
<dbReference type="OrthoDB" id="447390at2759"/>
<dbReference type="Pfam" id="PF14418">
    <property type="entry name" value="OHA"/>
    <property type="match status" value="1"/>
</dbReference>
<evidence type="ECO:0000256" key="1">
    <source>
        <dbReference type="SAM" id="MobiDB-lite"/>
    </source>
</evidence>
<evidence type="ECO:0000313" key="3">
    <source>
        <dbReference type="EMBL" id="CEL95613.1"/>
    </source>
</evidence>
<dbReference type="CDD" id="cd08824">
    <property type="entry name" value="LOTUS"/>
    <property type="match status" value="1"/>
</dbReference>
<feature type="region of interest" description="Disordered" evidence="1">
    <location>
        <begin position="221"/>
        <end position="240"/>
    </location>
</feature>
<feature type="compositionally biased region" description="Low complexity" evidence="1">
    <location>
        <begin position="365"/>
        <end position="386"/>
    </location>
</feature>
<accession>A0A0G4EI04</accession>
<evidence type="ECO:0000313" key="4">
    <source>
        <dbReference type="Proteomes" id="UP000041254"/>
    </source>
</evidence>
<evidence type="ECO:0000259" key="2">
    <source>
        <dbReference type="PROSITE" id="PS51644"/>
    </source>
</evidence>
<gene>
    <name evidence="3" type="ORF">Vbra_4942</name>
</gene>
<reference evidence="3 4" key="1">
    <citation type="submission" date="2014-11" db="EMBL/GenBank/DDBJ databases">
        <authorList>
            <person name="Zhu J."/>
            <person name="Qi W."/>
            <person name="Song R."/>
        </authorList>
    </citation>
    <scope>NUCLEOTIDE SEQUENCE [LARGE SCALE GENOMIC DNA]</scope>
</reference>
<feature type="region of interest" description="Disordered" evidence="1">
    <location>
        <begin position="365"/>
        <end position="475"/>
    </location>
</feature>
<sequence>MAPALPPCVTLPATAAVTAAQQCVTWQAQPASDEEREVLGQALLSLYQDQIRPHEPDVLRRLQENGASEHLQQNFLRLYETLPEYSVLYNEGSPVVMFKKEPELFEGWIDPNSSDDPYPEEVWQGFLGHIAVLMQTTNSGKRPECPNLGRYQFKGGRYGMAMELYRQQLSFLQHLTLGQVCHLVQLAISRGILAYERSVLQPVAAVRKAACAAVSKPVKEEVHPHPLPTPQTQTQAPLPNTKDISGLREQIKDLLDERPNGVILSRLNREFSARYNKRIDPTVYGYTKMSDFLLSEELRDVCRVSVNRRNHVIVQSTRFRVLDKFTPLPVDSKVASLPSGYWTPANAQLTWNFWTCFTPALLSDTPSSTTSTATSTSASSSSSPASLPSPPLPPSLPTHFPPSAKEADSDADEKASNSTGSTRFTHALGVSDVSGSSGRSSSSGSDSPKSITSSESGFDGLSDGHGGMVPPFGALLPRPVLSSARRMQPRCTKGGRWQQQQQQQHHRQQQGGVRVLQCQVGGSGHQTLPYPYHQQRTARQAMTTRGGRF</sequence>
<dbReference type="VEuPathDB" id="CryptoDB:Vbra_4942"/>
<proteinExistence type="predicted"/>
<dbReference type="InterPro" id="IPR025605">
    <property type="entry name" value="OST-HTH/LOTUS_dom"/>
</dbReference>
<feature type="domain" description="HTH OST-type" evidence="2">
    <location>
        <begin position="243"/>
        <end position="318"/>
    </location>
</feature>
<dbReference type="InterPro" id="IPR025677">
    <property type="entry name" value="OST-HTH-assoc_dom"/>
</dbReference>
<name>A0A0G4EI04_VITBC</name>
<dbReference type="Gene3D" id="3.30.420.610">
    <property type="entry name" value="LOTUS domain-like"/>
    <property type="match status" value="1"/>
</dbReference>
<feature type="compositionally biased region" description="Basic and acidic residues" evidence="1">
    <location>
        <begin position="405"/>
        <end position="415"/>
    </location>
</feature>
<keyword evidence="4" id="KW-1185">Reference proteome</keyword>
<dbReference type="Pfam" id="PF12872">
    <property type="entry name" value="OST-HTH"/>
    <property type="match status" value="1"/>
</dbReference>
<protein>
    <recommendedName>
        <fullName evidence="2">HTH OST-type domain-containing protein</fullName>
    </recommendedName>
</protein>
<dbReference type="InterPro" id="IPR056022">
    <property type="entry name" value="DUF7602"/>
</dbReference>
<dbReference type="Proteomes" id="UP000041254">
    <property type="component" value="Unassembled WGS sequence"/>
</dbReference>
<organism evidence="3 4">
    <name type="scientific">Vitrella brassicaformis (strain CCMP3155)</name>
    <dbReference type="NCBI Taxonomy" id="1169540"/>
    <lineage>
        <taxon>Eukaryota</taxon>
        <taxon>Sar</taxon>
        <taxon>Alveolata</taxon>
        <taxon>Colpodellida</taxon>
        <taxon>Vitrellaceae</taxon>
        <taxon>Vitrella</taxon>
    </lineage>
</organism>
<dbReference type="PhylomeDB" id="A0A0G4EI04"/>
<dbReference type="InterPro" id="IPR041966">
    <property type="entry name" value="LOTUS-like"/>
</dbReference>
<dbReference type="AlphaFoldDB" id="A0A0G4EI04"/>